<dbReference type="STRING" id="553311.SAMN05216231_0267"/>
<dbReference type="RefSeq" id="WP_092491162.1">
    <property type="nucleotide sequence ID" value="NZ_FNKD01000001.1"/>
</dbReference>
<protein>
    <recommendedName>
        <fullName evidence="4">Lipoprotein</fullName>
    </recommendedName>
</protein>
<sequence length="177" mass="20756">MKKRTYKFFAAALFTSLFLMVVGCTENTETKTKDENIQTIKAVLHNMFTGPEDELKQIWKTNEAEEELKALSKYSEEQFKDYFTEDMYMEYSLASNEIVFLKTAYRNNYNLKVIKIKFEKTNSDEDIYNFSMEVQLQKVGKELSEIQIVNGQANLSKEHKIEEILIRNEGVLKSLKN</sequence>
<dbReference type="AlphaFoldDB" id="A0A1H0XWU4"/>
<name>A0A1H0XWU4_9BACI</name>
<feature type="signal peptide" evidence="1">
    <location>
        <begin position="1"/>
        <end position="21"/>
    </location>
</feature>
<evidence type="ECO:0008006" key="4">
    <source>
        <dbReference type="Google" id="ProtNLM"/>
    </source>
</evidence>
<evidence type="ECO:0000313" key="2">
    <source>
        <dbReference type="EMBL" id="SDQ07362.1"/>
    </source>
</evidence>
<evidence type="ECO:0000256" key="1">
    <source>
        <dbReference type="SAM" id="SignalP"/>
    </source>
</evidence>
<gene>
    <name evidence="2" type="ORF">SAMN05216231_0267</name>
</gene>
<accession>A0A1H0XWU4</accession>
<reference evidence="2 3" key="1">
    <citation type="submission" date="2016-10" db="EMBL/GenBank/DDBJ databases">
        <authorList>
            <person name="de Groot N.N."/>
        </authorList>
    </citation>
    <scope>NUCLEOTIDE SEQUENCE [LARGE SCALE GENOMIC DNA]</scope>
    <source>
        <strain evidence="2 3">CGMCC 1.10449</strain>
    </source>
</reference>
<organism evidence="2 3">
    <name type="scientific">Virgibacillus salinus</name>
    <dbReference type="NCBI Taxonomy" id="553311"/>
    <lineage>
        <taxon>Bacteria</taxon>
        <taxon>Bacillati</taxon>
        <taxon>Bacillota</taxon>
        <taxon>Bacilli</taxon>
        <taxon>Bacillales</taxon>
        <taxon>Bacillaceae</taxon>
        <taxon>Virgibacillus</taxon>
    </lineage>
</organism>
<keyword evidence="3" id="KW-1185">Reference proteome</keyword>
<dbReference type="EMBL" id="FNKD01000001">
    <property type="protein sequence ID" value="SDQ07362.1"/>
    <property type="molecule type" value="Genomic_DNA"/>
</dbReference>
<dbReference type="PROSITE" id="PS51257">
    <property type="entry name" value="PROKAR_LIPOPROTEIN"/>
    <property type="match status" value="1"/>
</dbReference>
<evidence type="ECO:0000313" key="3">
    <source>
        <dbReference type="Proteomes" id="UP000199444"/>
    </source>
</evidence>
<dbReference type="Proteomes" id="UP000199444">
    <property type="component" value="Unassembled WGS sequence"/>
</dbReference>
<proteinExistence type="predicted"/>
<keyword evidence="1" id="KW-0732">Signal</keyword>
<feature type="chain" id="PRO_5039631814" description="Lipoprotein" evidence="1">
    <location>
        <begin position="22"/>
        <end position="177"/>
    </location>
</feature>